<keyword evidence="2" id="KW-1185">Reference proteome</keyword>
<proteinExistence type="predicted"/>
<dbReference type="EMBL" id="CADCXN010000102">
    <property type="protein sequence ID" value="CAA9892461.1"/>
    <property type="molecule type" value="Genomic_DNA"/>
</dbReference>
<protein>
    <submittedName>
        <fullName evidence="1">Uncharacterized protein</fullName>
    </submittedName>
</protein>
<gene>
    <name evidence="1" type="ORF">METHB2_70068</name>
</gene>
<name>A0A8S0WS36_9GAMM</name>
<sequence length="34" mass="3970">MCDTELTREIFSSKLLLTYKIMFYTTFANVSQSS</sequence>
<evidence type="ECO:0000313" key="2">
    <source>
        <dbReference type="Proteomes" id="UP000494216"/>
    </source>
</evidence>
<comment type="caution">
    <text evidence="1">The sequence shown here is derived from an EMBL/GenBank/DDBJ whole genome shotgun (WGS) entry which is preliminary data.</text>
</comment>
<organism evidence="1 2">
    <name type="scientific">Candidatus Methylobacter favarea</name>
    <dbReference type="NCBI Taxonomy" id="2707345"/>
    <lineage>
        <taxon>Bacteria</taxon>
        <taxon>Pseudomonadati</taxon>
        <taxon>Pseudomonadota</taxon>
        <taxon>Gammaproteobacteria</taxon>
        <taxon>Methylococcales</taxon>
        <taxon>Methylococcaceae</taxon>
        <taxon>Methylobacter</taxon>
    </lineage>
</organism>
<accession>A0A8S0WS36</accession>
<evidence type="ECO:0000313" key="1">
    <source>
        <dbReference type="EMBL" id="CAA9892461.1"/>
    </source>
</evidence>
<dbReference type="Proteomes" id="UP000494216">
    <property type="component" value="Unassembled WGS sequence"/>
</dbReference>
<reference evidence="1 2" key="1">
    <citation type="submission" date="2020-02" db="EMBL/GenBank/DDBJ databases">
        <authorList>
            <person name="Hogendoorn C."/>
        </authorList>
    </citation>
    <scope>NUCLEOTIDE SEQUENCE [LARGE SCALE GENOMIC DNA]</scope>
    <source>
        <strain evidence="1">METHB21</strain>
    </source>
</reference>
<dbReference type="AlphaFoldDB" id="A0A8S0WS36"/>